<accession>A0ABQ8EKS9</accession>
<evidence type="ECO:0000313" key="1">
    <source>
        <dbReference type="EMBL" id="KAH0942093.1"/>
    </source>
</evidence>
<comment type="caution">
    <text evidence="1">The sequence shown here is derived from an EMBL/GenBank/DDBJ whole genome shotgun (WGS) entry which is preliminary data.</text>
</comment>
<sequence>METERVKRKLGGGGVAETTTSTGCVVVVVRWVVLTHLLTRE</sequence>
<proteinExistence type="predicted"/>
<organism evidence="1 2">
    <name type="scientific">Brassica napus</name>
    <name type="common">Rape</name>
    <dbReference type="NCBI Taxonomy" id="3708"/>
    <lineage>
        <taxon>Eukaryota</taxon>
        <taxon>Viridiplantae</taxon>
        <taxon>Streptophyta</taxon>
        <taxon>Embryophyta</taxon>
        <taxon>Tracheophyta</taxon>
        <taxon>Spermatophyta</taxon>
        <taxon>Magnoliopsida</taxon>
        <taxon>eudicotyledons</taxon>
        <taxon>Gunneridae</taxon>
        <taxon>Pentapetalae</taxon>
        <taxon>rosids</taxon>
        <taxon>malvids</taxon>
        <taxon>Brassicales</taxon>
        <taxon>Brassicaceae</taxon>
        <taxon>Brassiceae</taxon>
        <taxon>Brassica</taxon>
    </lineage>
</organism>
<evidence type="ECO:0000313" key="2">
    <source>
        <dbReference type="Proteomes" id="UP000824890"/>
    </source>
</evidence>
<keyword evidence="2" id="KW-1185">Reference proteome</keyword>
<protein>
    <submittedName>
        <fullName evidence="1">Uncharacterized protein</fullName>
    </submittedName>
</protein>
<name>A0ABQ8EKS9_BRANA</name>
<gene>
    <name evidence="1" type="ORF">HID58_001730</name>
</gene>
<dbReference type="EMBL" id="JAGKQM010000001">
    <property type="protein sequence ID" value="KAH0942093.1"/>
    <property type="molecule type" value="Genomic_DNA"/>
</dbReference>
<reference evidence="1 2" key="1">
    <citation type="submission" date="2021-05" db="EMBL/GenBank/DDBJ databases">
        <title>Genome Assembly of Synthetic Allotetraploid Brassica napus Reveals Homoeologous Exchanges between Subgenomes.</title>
        <authorList>
            <person name="Davis J.T."/>
        </authorList>
    </citation>
    <scope>NUCLEOTIDE SEQUENCE [LARGE SCALE GENOMIC DNA]</scope>
    <source>
        <strain evidence="2">cv. Da-Ae</strain>
        <tissue evidence="1">Seedling</tissue>
    </source>
</reference>
<dbReference type="Proteomes" id="UP000824890">
    <property type="component" value="Unassembled WGS sequence"/>
</dbReference>